<gene>
    <name evidence="2" type="ORF">SAMN06295937_100963</name>
</gene>
<feature type="region of interest" description="Disordered" evidence="1">
    <location>
        <begin position="1"/>
        <end position="20"/>
    </location>
</feature>
<accession>A0A1T5C9J1</accession>
<keyword evidence="3" id="KW-1185">Reference proteome</keyword>
<organism evidence="2 3">
    <name type="scientific">Sphingopyxis flava</name>
    <dbReference type="NCBI Taxonomy" id="1507287"/>
    <lineage>
        <taxon>Bacteria</taxon>
        <taxon>Pseudomonadati</taxon>
        <taxon>Pseudomonadota</taxon>
        <taxon>Alphaproteobacteria</taxon>
        <taxon>Sphingomonadales</taxon>
        <taxon>Sphingomonadaceae</taxon>
        <taxon>Sphingopyxis</taxon>
    </lineage>
</organism>
<dbReference type="EMBL" id="FUYP01000009">
    <property type="protein sequence ID" value="SKB56095.1"/>
    <property type="molecule type" value="Genomic_DNA"/>
</dbReference>
<dbReference type="AlphaFoldDB" id="A0A1T5C9J1"/>
<protein>
    <submittedName>
        <fullName evidence="2">Uncharacterized protein</fullName>
    </submittedName>
</protein>
<sequence length="38" mass="3977">MSGGEGGDPCTRVAPGSPKGQRLSCFLKFEVEPVPDLD</sequence>
<evidence type="ECO:0000313" key="2">
    <source>
        <dbReference type="EMBL" id="SKB56095.1"/>
    </source>
</evidence>
<name>A0A1T5C9J1_9SPHN</name>
<reference evidence="3" key="1">
    <citation type="submission" date="2017-02" db="EMBL/GenBank/DDBJ databases">
        <authorList>
            <person name="Varghese N."/>
            <person name="Submissions S."/>
        </authorList>
    </citation>
    <scope>NUCLEOTIDE SEQUENCE [LARGE SCALE GENOMIC DNA]</scope>
    <source>
        <strain evidence="3">R11H</strain>
    </source>
</reference>
<evidence type="ECO:0000313" key="3">
    <source>
        <dbReference type="Proteomes" id="UP000190044"/>
    </source>
</evidence>
<evidence type="ECO:0000256" key="1">
    <source>
        <dbReference type="SAM" id="MobiDB-lite"/>
    </source>
</evidence>
<proteinExistence type="predicted"/>
<dbReference type="Proteomes" id="UP000190044">
    <property type="component" value="Unassembled WGS sequence"/>
</dbReference>